<proteinExistence type="predicted"/>
<feature type="compositionally biased region" description="Pro residues" evidence="1">
    <location>
        <begin position="428"/>
        <end position="437"/>
    </location>
</feature>
<evidence type="ECO:0000256" key="1">
    <source>
        <dbReference type="SAM" id="MobiDB-lite"/>
    </source>
</evidence>
<feature type="compositionally biased region" description="Low complexity" evidence="1">
    <location>
        <begin position="371"/>
        <end position="390"/>
    </location>
</feature>
<feature type="region of interest" description="Disordered" evidence="1">
    <location>
        <begin position="146"/>
        <end position="220"/>
    </location>
</feature>
<keyword evidence="3" id="KW-1185">Reference proteome</keyword>
<evidence type="ECO:0000313" key="3">
    <source>
        <dbReference type="Proteomes" id="UP001281761"/>
    </source>
</evidence>
<feature type="compositionally biased region" description="Low complexity" evidence="1">
    <location>
        <begin position="322"/>
        <end position="334"/>
    </location>
</feature>
<dbReference type="Proteomes" id="UP001281761">
    <property type="component" value="Unassembled WGS sequence"/>
</dbReference>
<feature type="compositionally biased region" description="Polar residues" evidence="1">
    <location>
        <begin position="188"/>
        <end position="200"/>
    </location>
</feature>
<name>A0ABQ9X8J4_9EUKA</name>
<feature type="region of interest" description="Disordered" evidence="1">
    <location>
        <begin position="312"/>
        <end position="443"/>
    </location>
</feature>
<organism evidence="2 3">
    <name type="scientific">Blattamonas nauphoetae</name>
    <dbReference type="NCBI Taxonomy" id="2049346"/>
    <lineage>
        <taxon>Eukaryota</taxon>
        <taxon>Metamonada</taxon>
        <taxon>Preaxostyla</taxon>
        <taxon>Oxymonadida</taxon>
        <taxon>Blattamonas</taxon>
    </lineage>
</organism>
<evidence type="ECO:0000313" key="2">
    <source>
        <dbReference type="EMBL" id="KAK2947645.1"/>
    </source>
</evidence>
<feature type="compositionally biased region" description="Polar residues" evidence="1">
    <location>
        <begin position="18"/>
        <end position="28"/>
    </location>
</feature>
<feature type="region of interest" description="Disordered" evidence="1">
    <location>
        <begin position="1"/>
        <end position="28"/>
    </location>
</feature>
<sequence>MSHQNSELVPQNPFLDPQENSCALSINDSDSNHTSPLINIPSSNVLRSLSAYSPSKTSMYLDSTFNPNISTFSPARHSIDTPMAADIVGSPIFTSAPITPTQEVSMKGRVRVHSRESGVLPSEALEMNTPDNISFVFQREQRLSSSGDFSTDPHLNVLDHTPFTSSSSHLTPKRHPDQADDPLFEDGSQWTDFSGVSDRNSSIDHDRLSRMSGAGTSRSLQSDLPLLMTPFSNVFDATPISFDGPIFHRHSTERVHRSHLHIDSSPTQKMNLTAITTSHRGEYSTSASYASGYSSLSEISIEIESMNTHSSFPNINDHSASESETSISFETSHSLHGIPETSAPNSIATPIPKRSGSVRLPPEPSQRGVGTDSLHSDFSSSTSHPSTTESSGRRTANYVSSPKEGPTTANNHFSPTAIPPSVQSPTFLPTPPPPRSPHPSTILNGTVQLSVTFDKTAASSIPAAPVPPPVNHPIALPYTDTTPFTVEPYKKSEPLFTAPPPKCIRTPSTVSIITPPQKPSVQFDWNKGEGQGEGKLGDKVEEVVSTVKGHDGKTFKLVQSFNDEGIISIQFSSLDRQPPPLRPTTHKPEPPEPTVDPPPPVPPILSSFQDGSEIPRVINYLPSSHPNTYFQGACYLEEATLGNQAFSAYEISFSFYSFYREQR</sequence>
<protein>
    <submittedName>
        <fullName evidence="2">Uncharacterized protein</fullName>
    </submittedName>
</protein>
<gene>
    <name evidence="2" type="ORF">BLNAU_17397</name>
</gene>
<feature type="region of interest" description="Disordered" evidence="1">
    <location>
        <begin position="572"/>
        <end position="601"/>
    </location>
</feature>
<dbReference type="EMBL" id="JARBJD010000194">
    <property type="protein sequence ID" value="KAK2947645.1"/>
    <property type="molecule type" value="Genomic_DNA"/>
</dbReference>
<comment type="caution">
    <text evidence="2">The sequence shown here is derived from an EMBL/GenBank/DDBJ whole genome shotgun (WGS) entry which is preliminary data.</text>
</comment>
<reference evidence="2 3" key="1">
    <citation type="journal article" date="2022" name="bioRxiv">
        <title>Genomics of Preaxostyla Flagellates Illuminates Evolutionary Transitions and the Path Towards Mitochondrial Loss.</title>
        <authorList>
            <person name="Novak L.V.F."/>
            <person name="Treitli S.C."/>
            <person name="Pyrih J."/>
            <person name="Halakuc P."/>
            <person name="Pipaliya S.V."/>
            <person name="Vacek V."/>
            <person name="Brzon O."/>
            <person name="Soukal P."/>
            <person name="Eme L."/>
            <person name="Dacks J.B."/>
            <person name="Karnkowska A."/>
            <person name="Elias M."/>
            <person name="Hampl V."/>
        </authorList>
    </citation>
    <scope>NUCLEOTIDE SEQUENCE [LARGE SCALE GENOMIC DNA]</scope>
    <source>
        <strain evidence="2">NAU3</strain>
        <tissue evidence="2">Gut</tissue>
    </source>
</reference>
<feature type="compositionally biased region" description="Pro residues" evidence="1">
    <location>
        <begin position="591"/>
        <end position="601"/>
    </location>
</feature>
<accession>A0ABQ9X8J4</accession>